<feature type="transmembrane region" description="Helical" evidence="8">
    <location>
        <begin position="85"/>
        <end position="103"/>
    </location>
</feature>
<dbReference type="GO" id="GO:0033214">
    <property type="term" value="P:siderophore-iron import into cell"/>
    <property type="evidence" value="ECO:0007669"/>
    <property type="project" value="TreeGrafter"/>
</dbReference>
<evidence type="ECO:0000313" key="10">
    <source>
        <dbReference type="Proteomes" id="UP000010809"/>
    </source>
</evidence>
<keyword evidence="7 8" id="KW-0472">Membrane</keyword>
<feature type="transmembrane region" description="Helical" evidence="8">
    <location>
        <begin position="297"/>
        <end position="315"/>
    </location>
</feature>
<dbReference type="GO" id="GO:0005886">
    <property type="term" value="C:plasma membrane"/>
    <property type="evidence" value="ECO:0007669"/>
    <property type="project" value="UniProtKB-SubCell"/>
</dbReference>
<dbReference type="PROSITE" id="PS51257">
    <property type="entry name" value="PROKAR_LIPOPROTEIN"/>
    <property type="match status" value="1"/>
</dbReference>
<organism evidence="9 10">
    <name type="scientific">Thioalkalivibrio nitratireducens (strain DSM 14787 / UNIQEM 213 / ALEN2)</name>
    <dbReference type="NCBI Taxonomy" id="1255043"/>
    <lineage>
        <taxon>Bacteria</taxon>
        <taxon>Pseudomonadati</taxon>
        <taxon>Pseudomonadota</taxon>
        <taxon>Gammaproteobacteria</taxon>
        <taxon>Chromatiales</taxon>
        <taxon>Ectothiorhodospiraceae</taxon>
        <taxon>Thioalkalivibrio</taxon>
    </lineage>
</organism>
<comment type="similarity">
    <text evidence="2">Belongs to the binding-protein-dependent transport system permease family. FecCD subfamily.</text>
</comment>
<comment type="subcellular location">
    <subcellularLocation>
        <location evidence="1">Cell membrane</location>
        <topology evidence="1">Multi-pass membrane protein</topology>
    </subcellularLocation>
</comment>
<keyword evidence="5 8" id="KW-0812">Transmembrane</keyword>
<evidence type="ECO:0000256" key="1">
    <source>
        <dbReference type="ARBA" id="ARBA00004651"/>
    </source>
</evidence>
<keyword evidence="3" id="KW-0813">Transport</keyword>
<proteinExistence type="inferred from homology"/>
<dbReference type="EMBL" id="CP003989">
    <property type="protein sequence ID" value="AGA35118.1"/>
    <property type="molecule type" value="Genomic_DNA"/>
</dbReference>
<keyword evidence="6 8" id="KW-1133">Transmembrane helix</keyword>
<name>L0E1E1_THIND</name>
<protein>
    <submittedName>
        <fullName evidence="9">ABC-type Fe3+-siderophore transport system, permease component</fullName>
    </submittedName>
</protein>
<dbReference type="STRING" id="1255043.TVNIR_3483"/>
<feature type="transmembrane region" description="Helical" evidence="8">
    <location>
        <begin position="213"/>
        <end position="229"/>
    </location>
</feature>
<dbReference type="GO" id="GO:0022857">
    <property type="term" value="F:transmembrane transporter activity"/>
    <property type="evidence" value="ECO:0007669"/>
    <property type="project" value="InterPro"/>
</dbReference>
<dbReference type="PANTHER" id="PTHR30472:SF25">
    <property type="entry name" value="ABC TRANSPORTER PERMEASE PROTEIN MJ0876-RELATED"/>
    <property type="match status" value="1"/>
</dbReference>
<dbReference type="Proteomes" id="UP000010809">
    <property type="component" value="Chromosome"/>
</dbReference>
<dbReference type="PANTHER" id="PTHR30472">
    <property type="entry name" value="FERRIC ENTEROBACTIN TRANSPORT SYSTEM PERMEASE PROTEIN"/>
    <property type="match status" value="1"/>
</dbReference>
<dbReference type="AlphaFoldDB" id="L0E1E1"/>
<keyword evidence="4" id="KW-1003">Cell membrane</keyword>
<dbReference type="InterPro" id="IPR000522">
    <property type="entry name" value="ABC_transptr_permease_BtuC"/>
</dbReference>
<accession>L0E1E1</accession>
<reference evidence="9" key="1">
    <citation type="submission" date="2015-12" db="EMBL/GenBank/DDBJ databases">
        <authorList>
            <person name="Tikhonova T.V."/>
            <person name="Pavlov A.R."/>
            <person name="Beletsky A.V."/>
            <person name="Mardanov A.V."/>
            <person name="Sorokin D.Y."/>
            <person name="Ravin N.V."/>
            <person name="Popov V.O."/>
        </authorList>
    </citation>
    <scope>NUCLEOTIDE SEQUENCE</scope>
    <source>
        <strain evidence="9">DSM 14787</strain>
    </source>
</reference>
<feature type="transmembrane region" description="Helical" evidence="8">
    <location>
        <begin position="269"/>
        <end position="291"/>
    </location>
</feature>
<dbReference type="CDD" id="cd06550">
    <property type="entry name" value="TM_ABC_iron-siderophores_like"/>
    <property type="match status" value="1"/>
</dbReference>
<feature type="transmembrane region" description="Helical" evidence="8">
    <location>
        <begin position="140"/>
        <end position="162"/>
    </location>
</feature>
<keyword evidence="10" id="KW-1185">Reference proteome</keyword>
<evidence type="ECO:0000256" key="7">
    <source>
        <dbReference type="ARBA" id="ARBA00023136"/>
    </source>
</evidence>
<dbReference type="SUPFAM" id="SSF81345">
    <property type="entry name" value="ABC transporter involved in vitamin B12 uptake, BtuC"/>
    <property type="match status" value="1"/>
</dbReference>
<evidence type="ECO:0000256" key="8">
    <source>
        <dbReference type="SAM" id="Phobius"/>
    </source>
</evidence>
<dbReference type="PATRIC" id="fig|1255043.3.peg.3513"/>
<dbReference type="InterPro" id="IPR037294">
    <property type="entry name" value="ABC_BtuC-like"/>
</dbReference>
<feature type="transmembrane region" description="Helical" evidence="8">
    <location>
        <begin position="235"/>
        <end position="257"/>
    </location>
</feature>
<evidence type="ECO:0000256" key="6">
    <source>
        <dbReference type="ARBA" id="ARBA00022989"/>
    </source>
</evidence>
<feature type="transmembrane region" description="Helical" evidence="8">
    <location>
        <begin position="53"/>
        <end position="73"/>
    </location>
</feature>
<dbReference type="KEGG" id="tni:TVNIR_3483"/>
<dbReference type="Pfam" id="PF01032">
    <property type="entry name" value="FecCD"/>
    <property type="match status" value="1"/>
</dbReference>
<sequence>MNTTRQRLVGVLLLASIAGCLLAVNLVWGSSGWVWPLGPDAALERVILVELRLPRALAALAAGGLLGLAGALVQVLTRNPLADPFILGISGGAAVGALLAILLGGPLLAQHLGAAAGAFAALALVLGLARGEHAWTGHRLLLTGVVLASALGAVVTLLLAIAPDRALRGMLFWLMGDLSVAPGPWIALVGLAVLALLTLPMARDLNILTRGELAAASLGVSVGSLRYLAYLGAAVATALAVITAGTIGFVGLLAPHLARLIVGADHRAALPAAVLLGGSLVLLADLIARAVIAPQQLPAGSVLALIGAPIFLYLLHRAQRP</sequence>
<evidence type="ECO:0000256" key="5">
    <source>
        <dbReference type="ARBA" id="ARBA00022692"/>
    </source>
</evidence>
<dbReference type="HOGENOM" id="CLU_013016_0_3_6"/>
<feature type="transmembrane region" description="Helical" evidence="8">
    <location>
        <begin position="109"/>
        <end position="128"/>
    </location>
</feature>
<dbReference type="eggNOG" id="COG0609">
    <property type="taxonomic scope" value="Bacteria"/>
</dbReference>
<evidence type="ECO:0000256" key="3">
    <source>
        <dbReference type="ARBA" id="ARBA00022448"/>
    </source>
</evidence>
<dbReference type="OrthoDB" id="9055647at2"/>
<feature type="transmembrane region" description="Helical" evidence="8">
    <location>
        <begin position="182"/>
        <end position="201"/>
    </location>
</feature>
<evidence type="ECO:0000313" key="9">
    <source>
        <dbReference type="EMBL" id="AGA35118.1"/>
    </source>
</evidence>
<evidence type="ECO:0000256" key="4">
    <source>
        <dbReference type="ARBA" id="ARBA00022475"/>
    </source>
</evidence>
<gene>
    <name evidence="9" type="primary">yvrB [H]</name>
    <name evidence="9" type="ordered locus">TVNIR_3483</name>
</gene>
<dbReference type="RefSeq" id="WP_015260215.1">
    <property type="nucleotide sequence ID" value="NC_019902.2"/>
</dbReference>
<evidence type="ECO:0000256" key="2">
    <source>
        <dbReference type="ARBA" id="ARBA00007935"/>
    </source>
</evidence>
<dbReference type="Gene3D" id="1.10.3470.10">
    <property type="entry name" value="ABC transporter involved in vitamin B12 uptake, BtuC"/>
    <property type="match status" value="1"/>
</dbReference>